<dbReference type="EMBL" id="LT840185">
    <property type="protein sequence ID" value="SMF70520.1"/>
    <property type="molecule type" value="Genomic_DNA"/>
</dbReference>
<evidence type="ECO:0000259" key="1">
    <source>
        <dbReference type="Pfam" id="PF16461"/>
    </source>
</evidence>
<feature type="domain" description="Lambda phage tail tube protein N-terminal" evidence="1">
    <location>
        <begin position="17"/>
        <end position="137"/>
    </location>
</feature>
<dbReference type="Gene3D" id="4.10.410.40">
    <property type="match status" value="1"/>
</dbReference>
<dbReference type="AlphaFoldDB" id="A0A1X7GJ81"/>
<gene>
    <name evidence="2" type="ORF">SAMN06295910_1893</name>
</gene>
<evidence type="ECO:0000313" key="3">
    <source>
        <dbReference type="Proteomes" id="UP000192934"/>
    </source>
</evidence>
<proteinExistence type="predicted"/>
<accession>A0A1X7GJ81</accession>
<reference evidence="3" key="1">
    <citation type="submission" date="2017-04" db="EMBL/GenBank/DDBJ databases">
        <authorList>
            <person name="Varghese N."/>
            <person name="Submissions S."/>
        </authorList>
    </citation>
    <scope>NUCLEOTIDE SEQUENCE [LARGE SCALE GENOMIC DNA]</scope>
    <source>
        <strain evidence="3">Dd16</strain>
    </source>
</reference>
<dbReference type="STRING" id="941907.SAMN06295910_1893"/>
<name>A0A1X7GJ81_9SPHN</name>
<dbReference type="RefSeq" id="WP_085218546.1">
    <property type="nucleotide sequence ID" value="NZ_LT840185.1"/>
</dbReference>
<protein>
    <recommendedName>
        <fullName evidence="1">Lambda phage tail tube protein N-terminal domain-containing protein</fullName>
    </recommendedName>
</protein>
<dbReference type="Proteomes" id="UP000192934">
    <property type="component" value="Chromosome I"/>
</dbReference>
<dbReference type="Pfam" id="PF16461">
    <property type="entry name" value="Phage_TTP_12"/>
    <property type="match status" value="1"/>
</dbReference>
<evidence type="ECO:0000313" key="2">
    <source>
        <dbReference type="EMBL" id="SMF70520.1"/>
    </source>
</evidence>
<dbReference type="InterPro" id="IPR032494">
    <property type="entry name" value="Phage_TTP_N"/>
</dbReference>
<dbReference type="OrthoDB" id="4206561at2"/>
<organism evidence="2 3">
    <name type="scientific">Allosphingosinicella indica</name>
    <dbReference type="NCBI Taxonomy" id="941907"/>
    <lineage>
        <taxon>Bacteria</taxon>
        <taxon>Pseudomonadati</taxon>
        <taxon>Pseudomonadota</taxon>
        <taxon>Alphaproteobacteria</taxon>
        <taxon>Sphingomonadales</taxon>
        <taxon>Sphingomonadaceae</taxon>
        <taxon>Allosphingosinicella</taxon>
    </lineage>
</organism>
<keyword evidence="3" id="KW-1185">Reference proteome</keyword>
<sequence>MTEARTGYGGEFWLGDEDDELVELVEVVSFTLPNAQTETVEATHLKSPGRRREYIPGMIEDGELEVVINYVPGSATDALIRAAQTAGDTRAFKAVLPRSTTDWEVEGFVIVTGFDRGEIAGGEKMEGTITLRLTGATTEAAAA</sequence>